<dbReference type="GO" id="GO:0046872">
    <property type="term" value="F:metal ion binding"/>
    <property type="evidence" value="ECO:0007669"/>
    <property type="project" value="UniProtKB-KW"/>
</dbReference>
<evidence type="ECO:0000256" key="9">
    <source>
        <dbReference type="ARBA" id="ARBA00023004"/>
    </source>
</evidence>
<dbReference type="SUPFAM" id="SSF51905">
    <property type="entry name" value="FAD/NAD(P)-binding domain"/>
    <property type="match status" value="1"/>
</dbReference>
<evidence type="ECO:0000256" key="3">
    <source>
        <dbReference type="ARBA" id="ARBA00022448"/>
    </source>
</evidence>
<dbReference type="InterPro" id="IPR040156">
    <property type="entry name" value="ETF-QO"/>
</dbReference>
<dbReference type="PROSITE" id="PS51379">
    <property type="entry name" value="4FE4S_FER_2"/>
    <property type="match status" value="1"/>
</dbReference>
<keyword evidence="10 12" id="KW-0411">Iron-sulfur</keyword>
<gene>
    <name evidence="14" type="ORF">CONCODRAFT_84258</name>
</gene>
<keyword evidence="15" id="KW-1185">Reference proteome</keyword>
<keyword evidence="4 12" id="KW-0285">Flavoprotein</keyword>
<evidence type="ECO:0000259" key="13">
    <source>
        <dbReference type="PROSITE" id="PS51379"/>
    </source>
</evidence>
<dbReference type="Pfam" id="PF05187">
    <property type="entry name" value="Fer4_ETF_QO"/>
    <property type="match status" value="1"/>
</dbReference>
<accession>A0A137PB55</accession>
<dbReference type="EC" id="1.5.5.1" evidence="12"/>
<evidence type="ECO:0000256" key="8">
    <source>
        <dbReference type="ARBA" id="ARBA00023002"/>
    </source>
</evidence>
<dbReference type="SUPFAM" id="SSF54373">
    <property type="entry name" value="FAD-linked reductases, C-terminal domain"/>
    <property type="match status" value="1"/>
</dbReference>
<proteinExistence type="predicted"/>
<comment type="function">
    <text evidence="2 12">Accepts electrons from ETF and reduces ubiquinone.</text>
</comment>
<dbReference type="GO" id="GO:0005743">
    <property type="term" value="C:mitochondrial inner membrane"/>
    <property type="evidence" value="ECO:0007669"/>
    <property type="project" value="TreeGrafter"/>
</dbReference>
<dbReference type="InterPro" id="IPR036188">
    <property type="entry name" value="FAD/NAD-bd_sf"/>
</dbReference>
<name>A0A137PB55_CONC2</name>
<evidence type="ECO:0000256" key="12">
    <source>
        <dbReference type="RuleBase" id="RU366068"/>
    </source>
</evidence>
<dbReference type="GO" id="GO:0051539">
    <property type="term" value="F:4 iron, 4 sulfur cluster binding"/>
    <property type="evidence" value="ECO:0007669"/>
    <property type="project" value="UniProtKB-UniRule"/>
</dbReference>
<dbReference type="AlphaFoldDB" id="A0A137PB55"/>
<dbReference type="InterPro" id="IPR049398">
    <property type="entry name" value="ETF-QO/FixC_UQ-bd"/>
</dbReference>
<dbReference type="SUPFAM" id="SSF54862">
    <property type="entry name" value="4Fe-4S ferredoxins"/>
    <property type="match status" value="1"/>
</dbReference>
<dbReference type="Proteomes" id="UP000070444">
    <property type="component" value="Unassembled WGS sequence"/>
</dbReference>
<dbReference type="OMA" id="FKLDQNS"/>
<dbReference type="Pfam" id="PF13450">
    <property type="entry name" value="NAD_binding_8"/>
    <property type="match status" value="1"/>
</dbReference>
<dbReference type="InterPro" id="IPR007859">
    <property type="entry name" value="ETF-QO/FixX_C"/>
</dbReference>
<evidence type="ECO:0000313" key="14">
    <source>
        <dbReference type="EMBL" id="KXN72161.1"/>
    </source>
</evidence>
<keyword evidence="8 12" id="KW-0560">Oxidoreductase</keyword>
<comment type="catalytic activity">
    <reaction evidence="12">
        <text>a ubiquinone + reduced [electron-transfer flavoprotein] = a ubiquinol + oxidized [electron-transfer flavoprotein] + H(+)</text>
        <dbReference type="Rhea" id="RHEA:24052"/>
        <dbReference type="Rhea" id="RHEA-COMP:9565"/>
        <dbReference type="Rhea" id="RHEA-COMP:9566"/>
        <dbReference type="Rhea" id="RHEA-COMP:10685"/>
        <dbReference type="Rhea" id="RHEA-COMP:10686"/>
        <dbReference type="ChEBI" id="CHEBI:15378"/>
        <dbReference type="ChEBI" id="CHEBI:16389"/>
        <dbReference type="ChEBI" id="CHEBI:17976"/>
        <dbReference type="ChEBI" id="CHEBI:57692"/>
        <dbReference type="ChEBI" id="CHEBI:58307"/>
        <dbReference type="EC" id="1.5.5.1"/>
    </reaction>
</comment>
<keyword evidence="5 12" id="KW-0479">Metal-binding</keyword>
<evidence type="ECO:0000256" key="11">
    <source>
        <dbReference type="ARBA" id="ARBA00023075"/>
    </source>
</evidence>
<dbReference type="STRING" id="796925.A0A137PB55"/>
<evidence type="ECO:0000256" key="4">
    <source>
        <dbReference type="ARBA" id="ARBA00022630"/>
    </source>
</evidence>
<dbReference type="Pfam" id="PF21162">
    <property type="entry name" value="ETFQO_UQ-bd"/>
    <property type="match status" value="1"/>
</dbReference>
<dbReference type="PANTHER" id="PTHR10617:SF107">
    <property type="entry name" value="ELECTRON TRANSFER FLAVOPROTEIN-UBIQUINONE OXIDOREDUCTASE, MITOCHONDRIAL"/>
    <property type="match status" value="1"/>
</dbReference>
<evidence type="ECO:0000256" key="7">
    <source>
        <dbReference type="ARBA" id="ARBA00022982"/>
    </source>
</evidence>
<dbReference type="GO" id="GO:0004174">
    <property type="term" value="F:electron-transferring-flavoprotein dehydrogenase activity"/>
    <property type="evidence" value="ECO:0007669"/>
    <property type="project" value="UniProtKB-UniRule"/>
</dbReference>
<evidence type="ECO:0000256" key="1">
    <source>
        <dbReference type="ARBA" id="ARBA00001974"/>
    </source>
</evidence>
<reference evidence="14 15" key="1">
    <citation type="journal article" date="2015" name="Genome Biol. Evol.">
        <title>Phylogenomic analyses indicate that early fungi evolved digesting cell walls of algal ancestors of land plants.</title>
        <authorList>
            <person name="Chang Y."/>
            <person name="Wang S."/>
            <person name="Sekimoto S."/>
            <person name="Aerts A.L."/>
            <person name="Choi C."/>
            <person name="Clum A."/>
            <person name="LaButti K.M."/>
            <person name="Lindquist E.A."/>
            <person name="Yee Ngan C."/>
            <person name="Ohm R.A."/>
            <person name="Salamov A.A."/>
            <person name="Grigoriev I.V."/>
            <person name="Spatafora J.W."/>
            <person name="Berbee M.L."/>
        </authorList>
    </citation>
    <scope>NUCLEOTIDE SEQUENCE [LARGE SCALE GENOMIC DNA]</scope>
    <source>
        <strain evidence="14 15">NRRL 28638</strain>
    </source>
</reference>
<keyword evidence="3 12" id="KW-0813">Transport</keyword>
<feature type="domain" description="4Fe-4S ferredoxin-type" evidence="13">
    <location>
        <begin position="501"/>
        <end position="530"/>
    </location>
</feature>
<dbReference type="EMBL" id="KQ964459">
    <property type="protein sequence ID" value="KXN72161.1"/>
    <property type="molecule type" value="Genomic_DNA"/>
</dbReference>
<comment type="cofactor">
    <cofactor evidence="1 12">
        <name>FAD</name>
        <dbReference type="ChEBI" id="CHEBI:57692"/>
    </cofactor>
</comment>
<dbReference type="Gene3D" id="3.30.9.90">
    <property type="match status" value="1"/>
</dbReference>
<protein>
    <recommendedName>
        <fullName evidence="12">Electron transfer flavoprotein-ubiquinone oxidoreductase</fullName>
        <shortName evidence="12">ETF-QO</shortName>
        <ecNumber evidence="12">1.5.5.1</ecNumber>
    </recommendedName>
</protein>
<evidence type="ECO:0000256" key="2">
    <source>
        <dbReference type="ARBA" id="ARBA00002819"/>
    </source>
</evidence>
<keyword evidence="9 12" id="KW-0408">Iron</keyword>
<keyword evidence="11 12" id="KW-0830">Ubiquinone</keyword>
<dbReference type="InterPro" id="IPR017896">
    <property type="entry name" value="4Fe4S_Fe-S-bd"/>
</dbReference>
<organism evidence="14 15">
    <name type="scientific">Conidiobolus coronatus (strain ATCC 28846 / CBS 209.66 / NRRL 28638)</name>
    <name type="common">Delacroixia coronata</name>
    <dbReference type="NCBI Taxonomy" id="796925"/>
    <lineage>
        <taxon>Eukaryota</taxon>
        <taxon>Fungi</taxon>
        <taxon>Fungi incertae sedis</taxon>
        <taxon>Zoopagomycota</taxon>
        <taxon>Entomophthoromycotina</taxon>
        <taxon>Entomophthoromycetes</taxon>
        <taxon>Entomophthorales</taxon>
        <taxon>Ancylistaceae</taxon>
        <taxon>Conidiobolus</taxon>
    </lineage>
</organism>
<evidence type="ECO:0000256" key="5">
    <source>
        <dbReference type="ARBA" id="ARBA00022723"/>
    </source>
</evidence>
<dbReference type="OrthoDB" id="437331at2759"/>
<comment type="cofactor">
    <cofactor evidence="12">
        <name>[4Fe-4S] cluster</name>
        <dbReference type="ChEBI" id="CHEBI:49883"/>
    </cofactor>
    <text evidence="12">Binds 1 [4Fe-4S] cluster.</text>
</comment>
<dbReference type="PANTHER" id="PTHR10617">
    <property type="entry name" value="ELECTRON TRANSFER FLAVOPROTEIN-UBIQUINONE OXIDOREDUCTASE"/>
    <property type="match status" value="1"/>
</dbReference>
<keyword evidence="6 12" id="KW-0274">FAD</keyword>
<keyword evidence="7 12" id="KW-0249">Electron transport</keyword>
<sequence length="541" mass="59469">MSLNLLKTTLYRAPRVPSKSCFSSLAKGARVINRPTRVYGIRVLQSTSSIRQFHSSTGLREASEEAEVDEDPTKAERFVDEADVVIVGAGPAGLSAAIRIKQLAEKDGREIRVVVVEKAGEIGAHTLSGAVIEPRALNELFPDWKERGAPLNQPVLKDAMRFLTKSAAIPIPHPPQMSNKGNYIISLNNFVKWLGEQAESVGVEIYPGYAASEILYDETGKVKGIATNDVGLDKNFKPKDSYERGMELHAPLTLFAEGCHGSLTKKIIEKFNLREGKSHQTYGIGIKEVWEIDPKKHKAGSVTHTLGWPLEKNVYGGSWIYHMENNMISIGVVIGLDYQNTYLNPYREFQRFKHHPFIKSLLEGGNCIAYGARALVEGGYQSIPKLVFPGGALIGDTAGFMNVPKIKGTHTAMKSGLVAADAVYEAFKSEEGVPAILEEYPKELEKSGTNHAENQPVHLRLKDTKVPVDRNLAVFDGPEGRFCPAGVYEFVEDETKGDGSKRLQINSQNCVHCKTCDIKDPSQNIDWAVPEGGGGPQYSYT</sequence>
<evidence type="ECO:0000313" key="15">
    <source>
        <dbReference type="Proteomes" id="UP000070444"/>
    </source>
</evidence>
<evidence type="ECO:0000256" key="10">
    <source>
        <dbReference type="ARBA" id="ARBA00023014"/>
    </source>
</evidence>
<dbReference type="Gene3D" id="3.50.50.60">
    <property type="entry name" value="FAD/NAD(P)-binding domain"/>
    <property type="match status" value="1"/>
</dbReference>
<evidence type="ECO:0000256" key="6">
    <source>
        <dbReference type="ARBA" id="ARBA00022827"/>
    </source>
</evidence>